<accession>X5H2A0</accession>
<keyword evidence="2" id="KW-1185">Reference proteome</keyword>
<dbReference type="HOGENOM" id="CLU_1276009_0_0_5"/>
<dbReference type="KEGG" id="ehh:EHF_0225"/>
<protein>
    <submittedName>
        <fullName evidence="1">Uncharacterized protein</fullName>
    </submittedName>
</protein>
<dbReference type="Proteomes" id="UP000023762">
    <property type="component" value="Chromosome"/>
</dbReference>
<dbReference type="EMBL" id="CP007474">
    <property type="protein sequence ID" value="AHX04215.1"/>
    <property type="molecule type" value="Genomic_DNA"/>
</dbReference>
<organism evidence="1 2">
    <name type="scientific">Ehrlichia japonica</name>
    <dbReference type="NCBI Taxonomy" id="391036"/>
    <lineage>
        <taxon>Bacteria</taxon>
        <taxon>Pseudomonadati</taxon>
        <taxon>Pseudomonadota</taxon>
        <taxon>Alphaproteobacteria</taxon>
        <taxon>Rickettsiales</taxon>
        <taxon>Anaplasmataceae</taxon>
        <taxon>Ehrlichia</taxon>
    </lineage>
</organism>
<proteinExistence type="predicted"/>
<evidence type="ECO:0000313" key="1">
    <source>
        <dbReference type="EMBL" id="AHX04215.1"/>
    </source>
</evidence>
<dbReference type="AlphaFoldDB" id="X5H2A0"/>
<gene>
    <name evidence="1" type="ORF">EHF_0225</name>
</gene>
<evidence type="ECO:0000313" key="2">
    <source>
        <dbReference type="Proteomes" id="UP000023762"/>
    </source>
</evidence>
<reference evidence="1 2" key="1">
    <citation type="submission" date="2014-03" db="EMBL/GenBank/DDBJ databases">
        <title>Sequencing and Comparison of Genomes and Transcriptome Profiles of Human Ehrlichiosis Agents.</title>
        <authorList>
            <person name="Lin M."/>
            <person name="Daugherty S.C."/>
            <person name="Nagaraj S."/>
            <person name="Cheng Z."/>
            <person name="Xiong Q."/>
            <person name="Lin F.-Y."/>
            <person name="Sengamalay N."/>
            <person name="Ott S."/>
            <person name="Godinez A."/>
            <person name="Tallon L.J."/>
            <person name="Sadzewicz L."/>
            <person name="Fraser C.M."/>
            <person name="Dunning Hotopp J.C."/>
            <person name="Rikihisa Y."/>
        </authorList>
    </citation>
    <scope>NUCLEOTIDE SEQUENCE [LARGE SCALE GENOMIC DNA]</scope>
    <source>
        <strain evidence="1 2">HF</strain>
    </source>
</reference>
<name>X5H2A0_9RICK</name>
<sequence length="216" mass="24499">MKFLNFTIYFSMIANMNNFNKFTSYCLKPVIRLRSKKLYNSLVAMIINNSVQCDLDVLTKSLMWLIDSAHNILNNPNLIGRVGLNTEIIEQIKSLSYSIVSEWVSAVDEFVGNSTTNNRLALNLFRKLLLSTTLSLCTIKINCRLLMENSDCSLRDFLLMVSAVDMVRLFSRIVNDRITCKITECISVLMISSNVSMDSLLSIDNISTNRGLIHCC</sequence>